<evidence type="ECO:0000256" key="2">
    <source>
        <dbReference type="SAM" id="Phobius"/>
    </source>
</evidence>
<name>A0A1S2LVX1_9BACI</name>
<evidence type="ECO:0000313" key="3">
    <source>
        <dbReference type="EMBL" id="OIJ16692.1"/>
    </source>
</evidence>
<organism evidence="3 4">
    <name type="scientific">Anaerobacillus alkalilacustris</name>
    <dbReference type="NCBI Taxonomy" id="393763"/>
    <lineage>
        <taxon>Bacteria</taxon>
        <taxon>Bacillati</taxon>
        <taxon>Bacillota</taxon>
        <taxon>Bacilli</taxon>
        <taxon>Bacillales</taxon>
        <taxon>Bacillaceae</taxon>
        <taxon>Anaerobacillus</taxon>
    </lineage>
</organism>
<dbReference type="Proteomes" id="UP000179524">
    <property type="component" value="Unassembled WGS sequence"/>
</dbReference>
<keyword evidence="2" id="KW-1133">Transmembrane helix</keyword>
<comment type="caution">
    <text evidence="3">The sequence shown here is derived from an EMBL/GenBank/DDBJ whole genome shotgun (WGS) entry which is preliminary data.</text>
</comment>
<proteinExistence type="predicted"/>
<reference evidence="3 4" key="1">
    <citation type="submission" date="2016-10" db="EMBL/GenBank/DDBJ databases">
        <title>Draft genome sequences of four alkaliphilic bacteria belonging to the Anaerobacillus genus.</title>
        <authorList>
            <person name="Bassil N.M."/>
            <person name="Lloyd J.R."/>
        </authorList>
    </citation>
    <scope>NUCLEOTIDE SEQUENCE [LARGE SCALE GENOMIC DNA]</scope>
    <source>
        <strain evidence="3 4">DSM 18345</strain>
    </source>
</reference>
<gene>
    <name evidence="3" type="ORF">BKP37_05535</name>
</gene>
<feature type="region of interest" description="Disordered" evidence="1">
    <location>
        <begin position="32"/>
        <end position="52"/>
    </location>
</feature>
<keyword evidence="2" id="KW-0472">Membrane</keyword>
<protein>
    <submittedName>
        <fullName evidence="3">Uncharacterized protein</fullName>
    </submittedName>
</protein>
<dbReference type="RefSeq" id="WP_071308677.1">
    <property type="nucleotide sequence ID" value="NZ_MLQR01000004.1"/>
</dbReference>
<dbReference type="EMBL" id="MLQR01000004">
    <property type="protein sequence ID" value="OIJ16692.1"/>
    <property type="molecule type" value="Genomic_DNA"/>
</dbReference>
<dbReference type="OrthoDB" id="2967741at2"/>
<evidence type="ECO:0000256" key="1">
    <source>
        <dbReference type="SAM" id="MobiDB-lite"/>
    </source>
</evidence>
<feature type="transmembrane region" description="Helical" evidence="2">
    <location>
        <begin position="6"/>
        <end position="26"/>
    </location>
</feature>
<evidence type="ECO:0000313" key="4">
    <source>
        <dbReference type="Proteomes" id="UP000179524"/>
    </source>
</evidence>
<keyword evidence="2" id="KW-0812">Transmembrane</keyword>
<accession>A0A1S2LVX1</accession>
<keyword evidence="4" id="KW-1185">Reference proteome</keyword>
<sequence length="176" mass="20502">MEDLLRYITANPFLLFLIIGAILSFFQKGKEQEKKKQPNKTNRPAGTGRQEVDWREIFRQEIEPNTVPQKQRKETYTINDVQEPKHSLDEVNQGNKILEKYEQTKRKKETAKRYERKLKDSPISQGDITAQNQVKLDFSNISREDAIKGVVWSEILGKPRAKGSYRPSLNTIRKKG</sequence>
<dbReference type="AlphaFoldDB" id="A0A1S2LVX1"/>